<dbReference type="Proteomes" id="UP000580830">
    <property type="component" value="Unassembled WGS sequence"/>
</dbReference>
<organism evidence="2 3">
    <name type="scientific">Paracoccus solventivorans</name>
    <dbReference type="NCBI Taxonomy" id="53463"/>
    <lineage>
        <taxon>Bacteria</taxon>
        <taxon>Pseudomonadati</taxon>
        <taxon>Pseudomonadota</taxon>
        <taxon>Alphaproteobacteria</taxon>
        <taxon>Rhodobacterales</taxon>
        <taxon>Paracoccaceae</taxon>
        <taxon>Paracoccus</taxon>
    </lineage>
</organism>
<feature type="transmembrane region" description="Helical" evidence="1">
    <location>
        <begin position="109"/>
        <end position="130"/>
    </location>
</feature>
<evidence type="ECO:0000313" key="2">
    <source>
        <dbReference type="EMBL" id="HHW34083.1"/>
    </source>
</evidence>
<evidence type="ECO:0000256" key="1">
    <source>
        <dbReference type="SAM" id="Phobius"/>
    </source>
</evidence>
<feature type="transmembrane region" description="Helical" evidence="1">
    <location>
        <begin position="42"/>
        <end position="62"/>
    </location>
</feature>
<keyword evidence="1" id="KW-1133">Transmembrane helix</keyword>
<dbReference type="AlphaFoldDB" id="A0A832QY84"/>
<reference evidence="2 3" key="1">
    <citation type="journal article" date="2020" name="Biotechnol. Biofuels">
        <title>New insights from the biogas microbiome by comprehensive genome-resolved metagenomics of nearly 1600 species originating from multiple anaerobic digesters.</title>
        <authorList>
            <person name="Campanaro S."/>
            <person name="Treu L."/>
            <person name="Rodriguez-R L.M."/>
            <person name="Kovalovszki A."/>
            <person name="Ziels R.M."/>
            <person name="Maus I."/>
            <person name="Zhu X."/>
            <person name="Kougias P.G."/>
            <person name="Basile A."/>
            <person name="Luo G."/>
            <person name="Schluter A."/>
            <person name="Konstantinidis K.T."/>
            <person name="Angelidaki I."/>
        </authorList>
    </citation>
    <scope>NUCLEOTIDE SEQUENCE [LARGE SCALE GENOMIC DNA]</scope>
    <source>
        <strain evidence="2">AS04akNAM_125</strain>
    </source>
</reference>
<evidence type="ECO:0000313" key="3">
    <source>
        <dbReference type="Proteomes" id="UP000580830"/>
    </source>
</evidence>
<accession>A0A832QY84</accession>
<dbReference type="RefSeq" id="WP_303730145.1">
    <property type="nucleotide sequence ID" value="NZ_DULP01000116.1"/>
</dbReference>
<comment type="caution">
    <text evidence="2">The sequence shown here is derived from an EMBL/GenBank/DDBJ whole genome shotgun (WGS) entry which is preliminary data.</text>
</comment>
<dbReference type="EMBL" id="DULP01000116">
    <property type="protein sequence ID" value="HHW34083.1"/>
    <property type="molecule type" value="Genomic_DNA"/>
</dbReference>
<keyword evidence="1" id="KW-0812">Transmembrane</keyword>
<gene>
    <name evidence="2" type="ORF">GXX24_08095</name>
</gene>
<name>A0A832QY84_9RHOB</name>
<keyword evidence="1" id="KW-0472">Membrane</keyword>
<sequence length="202" mass="22112">MTRGFLSQPLAVFAVAMTVTLATVLLDVSVSATIDELFKEGRAIELLSALWLLVAAVLWVALRTGDAMRRHWHVPVLLLLMAMREQDYDKRFLADGILKLRLYTGTAPLADKLIGLAVLALLAVCLWRLLRLSLPGWLAGLRRGQTAPWLVLASGATLVVAKTVDGLGRKLEPFGIALDRQLEMMLGRGEEMLELAAAVMLV</sequence>
<protein>
    <submittedName>
        <fullName evidence="2">Uncharacterized protein</fullName>
    </submittedName>
</protein>
<proteinExistence type="predicted"/>